<evidence type="ECO:0000256" key="1">
    <source>
        <dbReference type="ARBA" id="ARBA00008635"/>
    </source>
</evidence>
<gene>
    <name evidence="4" type="ORF">AB7A72_11610</name>
</gene>
<comment type="caution">
    <text evidence="4">The sequence shown here is derived from an EMBL/GenBank/DDBJ whole genome shotgun (WGS) entry which is preliminary data.</text>
</comment>
<reference evidence="4 5" key="1">
    <citation type="journal article" date="2016" name="Int. J. Syst. Evol. Microbiol.">
        <title>Description of Comamonas sediminis sp. nov., isolated from lagoon sediments.</title>
        <authorList>
            <person name="Subhash Y."/>
            <person name="Bang J.J."/>
            <person name="You T.H."/>
            <person name="Lee S.S."/>
        </authorList>
    </citation>
    <scope>NUCLEOTIDE SEQUENCE [LARGE SCALE GENOMIC DNA]</scope>
    <source>
        <strain evidence="4 5">JCM 31169</strain>
    </source>
</reference>
<dbReference type="PANTHER" id="PTHR37302:SF1">
    <property type="entry name" value="PROTEIN DINB"/>
    <property type="match status" value="1"/>
</dbReference>
<dbReference type="InterPro" id="IPR007837">
    <property type="entry name" value="DinB"/>
</dbReference>
<dbReference type="EMBL" id="JBGBDC010000004">
    <property type="protein sequence ID" value="MEY2251650.1"/>
    <property type="molecule type" value="Genomic_DNA"/>
</dbReference>
<keyword evidence="2" id="KW-0479">Metal-binding</keyword>
<dbReference type="Pfam" id="PF05163">
    <property type="entry name" value="DinB"/>
    <property type="match status" value="1"/>
</dbReference>
<proteinExistence type="inferred from homology"/>
<dbReference type="InterPro" id="IPR034660">
    <property type="entry name" value="DinB/YfiT-like"/>
</dbReference>
<evidence type="ECO:0000313" key="5">
    <source>
        <dbReference type="Proteomes" id="UP001562178"/>
    </source>
</evidence>
<keyword evidence="5" id="KW-1185">Reference proteome</keyword>
<evidence type="ECO:0000256" key="3">
    <source>
        <dbReference type="SAM" id="MobiDB-lite"/>
    </source>
</evidence>
<dbReference type="SUPFAM" id="SSF109854">
    <property type="entry name" value="DinB/YfiT-like putative metalloenzymes"/>
    <property type="match status" value="1"/>
</dbReference>
<dbReference type="Proteomes" id="UP001562178">
    <property type="component" value="Unassembled WGS sequence"/>
</dbReference>
<protein>
    <submittedName>
        <fullName evidence="4">DinB family protein</fullName>
    </submittedName>
</protein>
<comment type="similarity">
    <text evidence="1">Belongs to the DinB family.</text>
</comment>
<dbReference type="RefSeq" id="WP_369460065.1">
    <property type="nucleotide sequence ID" value="NZ_JBGBDC010000004.1"/>
</dbReference>
<evidence type="ECO:0000256" key="2">
    <source>
        <dbReference type="ARBA" id="ARBA00022723"/>
    </source>
</evidence>
<dbReference type="Gene3D" id="1.20.120.450">
    <property type="entry name" value="dinb family like domain"/>
    <property type="match status" value="1"/>
</dbReference>
<name>A0ABV4B2N2_9BURK</name>
<dbReference type="PANTHER" id="PTHR37302">
    <property type="entry name" value="SLR1116 PROTEIN"/>
    <property type="match status" value="1"/>
</dbReference>
<organism evidence="4 5">
    <name type="scientific">Comamonas sediminis</name>
    <dbReference type="NCBI Taxonomy" id="1783360"/>
    <lineage>
        <taxon>Bacteria</taxon>
        <taxon>Pseudomonadati</taxon>
        <taxon>Pseudomonadota</taxon>
        <taxon>Betaproteobacteria</taxon>
        <taxon>Burkholderiales</taxon>
        <taxon>Comamonadaceae</taxon>
        <taxon>Comamonas</taxon>
    </lineage>
</organism>
<feature type="region of interest" description="Disordered" evidence="3">
    <location>
        <begin position="1"/>
        <end position="22"/>
    </location>
</feature>
<evidence type="ECO:0000313" key="4">
    <source>
        <dbReference type="EMBL" id="MEY2251650.1"/>
    </source>
</evidence>
<accession>A0ABV4B2N2</accession>
<sequence>MTTSLQNASLPSPPGDGPGSPASAISTLRMLVRYKRWANGLTFDSVRELPEGEALRQRPTRFGNMVHTLNHVYVVDDIFRHHLLGKRHGYTARNTDGTPAVDALWASVQEMDAWYIDLVDSWSNDDLAKVVRFEFVGGGQGAMTREQIVLHVVNHGTYHRGFVGDMMYQVPFMPPSNDLPVFIRDHVQGRY</sequence>